<feature type="compositionally biased region" description="Acidic residues" evidence="5">
    <location>
        <begin position="248"/>
        <end position="279"/>
    </location>
</feature>
<dbReference type="PROSITE" id="PS50023">
    <property type="entry name" value="LIM_DOMAIN_2"/>
    <property type="match status" value="1"/>
</dbReference>
<proteinExistence type="predicted"/>
<evidence type="ECO:0000313" key="8">
    <source>
        <dbReference type="Proteomes" id="UP000784294"/>
    </source>
</evidence>
<dbReference type="Pfam" id="PF00412">
    <property type="entry name" value="LIM"/>
    <property type="match status" value="1"/>
</dbReference>
<dbReference type="SMART" id="SM00132">
    <property type="entry name" value="LIM"/>
    <property type="match status" value="1"/>
</dbReference>
<feature type="domain" description="LIM zinc-binding" evidence="6">
    <location>
        <begin position="89"/>
        <end position="156"/>
    </location>
</feature>
<evidence type="ECO:0000256" key="4">
    <source>
        <dbReference type="PROSITE-ProRule" id="PRU00125"/>
    </source>
</evidence>
<keyword evidence="2 4" id="KW-0862">Zinc</keyword>
<feature type="compositionally biased region" description="Basic and acidic residues" evidence="5">
    <location>
        <begin position="316"/>
        <end position="340"/>
    </location>
</feature>
<keyword evidence="1 4" id="KW-0479">Metal-binding</keyword>
<evidence type="ECO:0000256" key="5">
    <source>
        <dbReference type="SAM" id="MobiDB-lite"/>
    </source>
</evidence>
<dbReference type="InterPro" id="IPR001781">
    <property type="entry name" value="Znf_LIM"/>
</dbReference>
<dbReference type="EMBL" id="CAAALY010033214">
    <property type="protein sequence ID" value="VEL17571.1"/>
    <property type="molecule type" value="Genomic_DNA"/>
</dbReference>
<feature type="region of interest" description="Disordered" evidence="5">
    <location>
        <begin position="195"/>
        <end position="354"/>
    </location>
</feature>
<dbReference type="Proteomes" id="UP000784294">
    <property type="component" value="Unassembled WGS sequence"/>
</dbReference>
<name>A0A448WQF6_9PLAT</name>
<keyword evidence="8" id="KW-1185">Reference proteome</keyword>
<feature type="non-terminal residue" evidence="7">
    <location>
        <position position="1"/>
    </location>
</feature>
<sequence>LFTTPIASTSVQLLTNVPPISGLATTSDSLINLGMSHSDGAPVAVATVATVPSLSDSPGAFVAEEFGGTAPALVATTTAKRVVNSPRPIACAQCQRSIGPRDLVLRTQRTGNSCGVFHAACFVCSHCGYRLRPGDRYGLRHGRPVCLSHLAGNRISYMAGVPGLQLSCPVFESVDEVAEDQESNRFRQKMKIETNLPVGNTGSTRVLKWDDNDAGKEDEEEDEEEDEVEEEKIVDGLGELAGDRYEDAALEEANEREEEEEEEEVEEAEEEEEEGEDESSELKKRQSEAADSDDAKGQMERPVEEEKRTARKRERRKETKLKMGAEKVDKDEKEKKAEQNEEREDDEDGEKQPETNHVLLEAFRLKLKEERLLRHEKWSNGKKGYNDQTSMLHEHESCFSEDNHSKEVNSAYFINAYHEEKSDNIVIIEKRDEITDDWDSKAELLGESVHHMKFVSGEAAHQKRQLSIESSATITGDFGTFMVKREAANGVEGDEENGDGLVLRRFLGAVDHADLKKVRVSKTV</sequence>
<dbReference type="AlphaFoldDB" id="A0A448WQF6"/>
<evidence type="ECO:0000256" key="3">
    <source>
        <dbReference type="ARBA" id="ARBA00023038"/>
    </source>
</evidence>
<dbReference type="Gene3D" id="2.10.110.10">
    <property type="entry name" value="Cysteine Rich Protein"/>
    <property type="match status" value="1"/>
</dbReference>
<evidence type="ECO:0000259" key="6">
    <source>
        <dbReference type="PROSITE" id="PS50023"/>
    </source>
</evidence>
<evidence type="ECO:0000256" key="1">
    <source>
        <dbReference type="ARBA" id="ARBA00022723"/>
    </source>
</evidence>
<protein>
    <recommendedName>
        <fullName evidence="6">LIM zinc-binding domain-containing protein</fullName>
    </recommendedName>
</protein>
<feature type="compositionally biased region" description="Acidic residues" evidence="5">
    <location>
        <begin position="216"/>
        <end position="232"/>
    </location>
</feature>
<reference evidence="7" key="1">
    <citation type="submission" date="2018-11" db="EMBL/GenBank/DDBJ databases">
        <authorList>
            <consortium name="Pathogen Informatics"/>
        </authorList>
    </citation>
    <scope>NUCLEOTIDE SEQUENCE</scope>
</reference>
<accession>A0A448WQF6</accession>
<organism evidence="7 8">
    <name type="scientific">Protopolystoma xenopodis</name>
    <dbReference type="NCBI Taxonomy" id="117903"/>
    <lineage>
        <taxon>Eukaryota</taxon>
        <taxon>Metazoa</taxon>
        <taxon>Spiralia</taxon>
        <taxon>Lophotrochozoa</taxon>
        <taxon>Platyhelminthes</taxon>
        <taxon>Monogenea</taxon>
        <taxon>Polyopisthocotylea</taxon>
        <taxon>Polystomatidea</taxon>
        <taxon>Polystomatidae</taxon>
        <taxon>Protopolystoma</taxon>
    </lineage>
</organism>
<comment type="caution">
    <text evidence="7">The sequence shown here is derived from an EMBL/GenBank/DDBJ whole genome shotgun (WGS) entry which is preliminary data.</text>
</comment>
<gene>
    <name evidence="7" type="ORF">PXEA_LOCUS11011</name>
</gene>
<feature type="compositionally biased region" description="Basic and acidic residues" evidence="5">
    <location>
        <begin position="280"/>
        <end position="308"/>
    </location>
</feature>
<keyword evidence="3 4" id="KW-0440">LIM domain</keyword>
<evidence type="ECO:0000256" key="2">
    <source>
        <dbReference type="ARBA" id="ARBA00022833"/>
    </source>
</evidence>
<dbReference type="GO" id="GO:0046872">
    <property type="term" value="F:metal ion binding"/>
    <property type="evidence" value="ECO:0007669"/>
    <property type="project" value="UniProtKB-KW"/>
</dbReference>
<evidence type="ECO:0000313" key="7">
    <source>
        <dbReference type="EMBL" id="VEL17571.1"/>
    </source>
</evidence>